<feature type="non-terminal residue" evidence="1">
    <location>
        <position position="1"/>
    </location>
</feature>
<organism evidence="1 2">
    <name type="scientific">Thelephora ganbajun</name>
    <name type="common">Ganba fungus</name>
    <dbReference type="NCBI Taxonomy" id="370292"/>
    <lineage>
        <taxon>Eukaryota</taxon>
        <taxon>Fungi</taxon>
        <taxon>Dikarya</taxon>
        <taxon>Basidiomycota</taxon>
        <taxon>Agaricomycotina</taxon>
        <taxon>Agaricomycetes</taxon>
        <taxon>Thelephorales</taxon>
        <taxon>Thelephoraceae</taxon>
        <taxon>Thelephora</taxon>
    </lineage>
</organism>
<reference evidence="1" key="1">
    <citation type="submission" date="2019-10" db="EMBL/GenBank/DDBJ databases">
        <authorList>
            <consortium name="DOE Joint Genome Institute"/>
            <person name="Kuo A."/>
            <person name="Miyauchi S."/>
            <person name="Kiss E."/>
            <person name="Drula E."/>
            <person name="Kohler A."/>
            <person name="Sanchez-Garcia M."/>
            <person name="Andreopoulos B."/>
            <person name="Barry K.W."/>
            <person name="Bonito G."/>
            <person name="Buee M."/>
            <person name="Carver A."/>
            <person name="Chen C."/>
            <person name="Cichocki N."/>
            <person name="Clum A."/>
            <person name="Culley D."/>
            <person name="Crous P.W."/>
            <person name="Fauchery L."/>
            <person name="Girlanda M."/>
            <person name="Hayes R."/>
            <person name="Keri Z."/>
            <person name="Labutti K."/>
            <person name="Lipzen A."/>
            <person name="Lombard V."/>
            <person name="Magnuson J."/>
            <person name="Maillard F."/>
            <person name="Morin E."/>
            <person name="Murat C."/>
            <person name="Nolan M."/>
            <person name="Ohm R."/>
            <person name="Pangilinan J."/>
            <person name="Pereira M."/>
            <person name="Perotto S."/>
            <person name="Peter M."/>
            <person name="Riley R."/>
            <person name="Sitrit Y."/>
            <person name="Stielow B."/>
            <person name="Szollosi G."/>
            <person name="Zifcakova L."/>
            <person name="Stursova M."/>
            <person name="Spatafora J.W."/>
            <person name="Tedersoo L."/>
            <person name="Vaario L.-M."/>
            <person name="Yamada A."/>
            <person name="Yan M."/>
            <person name="Wang P."/>
            <person name="Xu J."/>
            <person name="Bruns T."/>
            <person name="Baldrian P."/>
            <person name="Vilgalys R."/>
            <person name="Henrissat B."/>
            <person name="Grigoriev I.V."/>
            <person name="Hibbett D."/>
            <person name="Nagy L.G."/>
            <person name="Martin F.M."/>
        </authorList>
    </citation>
    <scope>NUCLEOTIDE SEQUENCE</scope>
    <source>
        <strain evidence="1">P2</strain>
    </source>
</reference>
<proteinExistence type="predicted"/>
<keyword evidence="2" id="KW-1185">Reference proteome</keyword>
<dbReference type="Proteomes" id="UP000886501">
    <property type="component" value="Unassembled WGS sequence"/>
</dbReference>
<protein>
    <submittedName>
        <fullName evidence="1">Uncharacterized protein</fullName>
    </submittedName>
</protein>
<gene>
    <name evidence="1" type="ORF">BDM02DRAFT_3133324</name>
</gene>
<sequence>DLVLYFDEDSINIEELTSMAEERALQDAIGRFVPEGILGLREHVARVEYRAEDELPQWDSTFGDEKDRSPCVLNITSRAGRRTDIQTYSCCGVTPHLGHGPFRLVVTGLPPVVHLFTSIAASTQGSTRRAEDNEFRFLMKLSDSTFGGRVATTMNQAEVKWK</sequence>
<evidence type="ECO:0000313" key="2">
    <source>
        <dbReference type="Proteomes" id="UP000886501"/>
    </source>
</evidence>
<evidence type="ECO:0000313" key="1">
    <source>
        <dbReference type="EMBL" id="KAF9642104.1"/>
    </source>
</evidence>
<comment type="caution">
    <text evidence="1">The sequence shown here is derived from an EMBL/GenBank/DDBJ whole genome shotgun (WGS) entry which is preliminary data.</text>
</comment>
<accession>A0ACB6YXW9</accession>
<name>A0ACB6YXW9_THEGA</name>
<dbReference type="EMBL" id="MU118692">
    <property type="protein sequence ID" value="KAF9642104.1"/>
    <property type="molecule type" value="Genomic_DNA"/>
</dbReference>
<reference evidence="1" key="2">
    <citation type="journal article" date="2020" name="Nat. Commun.">
        <title>Large-scale genome sequencing of mycorrhizal fungi provides insights into the early evolution of symbiotic traits.</title>
        <authorList>
            <person name="Miyauchi S."/>
            <person name="Kiss E."/>
            <person name="Kuo A."/>
            <person name="Drula E."/>
            <person name="Kohler A."/>
            <person name="Sanchez-Garcia M."/>
            <person name="Morin E."/>
            <person name="Andreopoulos B."/>
            <person name="Barry K.W."/>
            <person name="Bonito G."/>
            <person name="Buee M."/>
            <person name="Carver A."/>
            <person name="Chen C."/>
            <person name="Cichocki N."/>
            <person name="Clum A."/>
            <person name="Culley D."/>
            <person name="Crous P.W."/>
            <person name="Fauchery L."/>
            <person name="Girlanda M."/>
            <person name="Hayes R.D."/>
            <person name="Keri Z."/>
            <person name="LaButti K."/>
            <person name="Lipzen A."/>
            <person name="Lombard V."/>
            <person name="Magnuson J."/>
            <person name="Maillard F."/>
            <person name="Murat C."/>
            <person name="Nolan M."/>
            <person name="Ohm R.A."/>
            <person name="Pangilinan J."/>
            <person name="Pereira M.F."/>
            <person name="Perotto S."/>
            <person name="Peter M."/>
            <person name="Pfister S."/>
            <person name="Riley R."/>
            <person name="Sitrit Y."/>
            <person name="Stielow J.B."/>
            <person name="Szollosi G."/>
            <person name="Zifcakova L."/>
            <person name="Stursova M."/>
            <person name="Spatafora J.W."/>
            <person name="Tedersoo L."/>
            <person name="Vaario L.M."/>
            <person name="Yamada A."/>
            <person name="Yan M."/>
            <person name="Wang P."/>
            <person name="Xu J."/>
            <person name="Bruns T."/>
            <person name="Baldrian P."/>
            <person name="Vilgalys R."/>
            <person name="Dunand C."/>
            <person name="Henrissat B."/>
            <person name="Grigoriev I.V."/>
            <person name="Hibbett D."/>
            <person name="Nagy L.G."/>
            <person name="Martin F.M."/>
        </authorList>
    </citation>
    <scope>NUCLEOTIDE SEQUENCE</scope>
    <source>
        <strain evidence="1">P2</strain>
    </source>
</reference>